<evidence type="ECO:0000313" key="3">
    <source>
        <dbReference type="Proteomes" id="UP001465755"/>
    </source>
</evidence>
<feature type="compositionally biased region" description="Polar residues" evidence="1">
    <location>
        <begin position="87"/>
        <end position="105"/>
    </location>
</feature>
<evidence type="ECO:0000256" key="1">
    <source>
        <dbReference type="SAM" id="MobiDB-lite"/>
    </source>
</evidence>
<comment type="caution">
    <text evidence="2">The sequence shown here is derived from an EMBL/GenBank/DDBJ whole genome shotgun (WGS) entry which is preliminary data.</text>
</comment>
<dbReference type="Proteomes" id="UP001465755">
    <property type="component" value="Unassembled WGS sequence"/>
</dbReference>
<dbReference type="AlphaFoldDB" id="A0AAW1PDE4"/>
<protein>
    <submittedName>
        <fullName evidence="2">Uncharacterized protein</fullName>
    </submittedName>
</protein>
<reference evidence="2 3" key="1">
    <citation type="journal article" date="2024" name="Nat. Commun.">
        <title>Phylogenomics reveals the evolutionary origins of lichenization in chlorophyte algae.</title>
        <authorList>
            <person name="Puginier C."/>
            <person name="Libourel C."/>
            <person name="Otte J."/>
            <person name="Skaloud P."/>
            <person name="Haon M."/>
            <person name="Grisel S."/>
            <person name="Petersen M."/>
            <person name="Berrin J.G."/>
            <person name="Delaux P.M."/>
            <person name="Dal Grande F."/>
            <person name="Keller J."/>
        </authorList>
    </citation>
    <scope>NUCLEOTIDE SEQUENCE [LARGE SCALE GENOMIC DNA]</scope>
    <source>
        <strain evidence="2 3">SAG 2036</strain>
    </source>
</reference>
<gene>
    <name evidence="2" type="ORF">WJX73_004264</name>
</gene>
<dbReference type="EMBL" id="JALJOQ010000029">
    <property type="protein sequence ID" value="KAK9807933.1"/>
    <property type="molecule type" value="Genomic_DNA"/>
</dbReference>
<proteinExistence type="predicted"/>
<feature type="region of interest" description="Disordered" evidence="1">
    <location>
        <begin position="85"/>
        <end position="114"/>
    </location>
</feature>
<evidence type="ECO:0000313" key="2">
    <source>
        <dbReference type="EMBL" id="KAK9807933.1"/>
    </source>
</evidence>
<name>A0AAW1PDE4_9CHLO</name>
<keyword evidence="3" id="KW-1185">Reference proteome</keyword>
<sequence>MDPPQSLSAQHAGLLRAPLSLLQIEELFSLEAALQAEMNKRVDRLLTNYTGGSAVREPVRAEQNLAAHHFHGVFRAAKRDALRSADIGSSGTQAFPWEQSGSSYSHTERWARGP</sequence>
<accession>A0AAW1PDE4</accession>
<organism evidence="2 3">
    <name type="scientific">Symbiochloris irregularis</name>
    <dbReference type="NCBI Taxonomy" id="706552"/>
    <lineage>
        <taxon>Eukaryota</taxon>
        <taxon>Viridiplantae</taxon>
        <taxon>Chlorophyta</taxon>
        <taxon>core chlorophytes</taxon>
        <taxon>Trebouxiophyceae</taxon>
        <taxon>Trebouxiales</taxon>
        <taxon>Trebouxiaceae</taxon>
        <taxon>Symbiochloris</taxon>
    </lineage>
</organism>